<protein>
    <recommendedName>
        <fullName evidence="2">DUF3604 domain-containing protein</fullName>
    </recommendedName>
</protein>
<proteinExistence type="predicted"/>
<sequence length="65" mass="7415">MIIRYILYIFVFLAVVLSSQKFSDLYSNGYIPPDVKFENSELYDYSGAIHIHTTYSDGSGTPEEV</sequence>
<dbReference type="AlphaFoldDB" id="X0USU6"/>
<evidence type="ECO:0000313" key="1">
    <source>
        <dbReference type="EMBL" id="GAG08919.1"/>
    </source>
</evidence>
<reference evidence="1" key="1">
    <citation type="journal article" date="2014" name="Front. Microbiol.">
        <title>High frequency of phylogenetically diverse reductive dehalogenase-homologous genes in deep subseafloor sedimentary metagenomes.</title>
        <authorList>
            <person name="Kawai M."/>
            <person name="Futagami T."/>
            <person name="Toyoda A."/>
            <person name="Takaki Y."/>
            <person name="Nishi S."/>
            <person name="Hori S."/>
            <person name="Arai W."/>
            <person name="Tsubouchi T."/>
            <person name="Morono Y."/>
            <person name="Uchiyama I."/>
            <person name="Ito T."/>
            <person name="Fujiyama A."/>
            <person name="Inagaki F."/>
            <person name="Takami H."/>
        </authorList>
    </citation>
    <scope>NUCLEOTIDE SEQUENCE</scope>
    <source>
        <strain evidence="1">Expedition CK06-06</strain>
    </source>
</reference>
<organism evidence="1">
    <name type="scientific">marine sediment metagenome</name>
    <dbReference type="NCBI Taxonomy" id="412755"/>
    <lineage>
        <taxon>unclassified sequences</taxon>
        <taxon>metagenomes</taxon>
        <taxon>ecological metagenomes</taxon>
    </lineage>
</organism>
<dbReference type="EMBL" id="BARS01027172">
    <property type="protein sequence ID" value="GAG08919.1"/>
    <property type="molecule type" value="Genomic_DNA"/>
</dbReference>
<dbReference type="InterPro" id="IPR016195">
    <property type="entry name" value="Pol/histidinol_Pase-like"/>
</dbReference>
<evidence type="ECO:0008006" key="2">
    <source>
        <dbReference type="Google" id="ProtNLM"/>
    </source>
</evidence>
<dbReference type="Gene3D" id="3.20.20.140">
    <property type="entry name" value="Metal-dependent hydrolases"/>
    <property type="match status" value="1"/>
</dbReference>
<feature type="non-terminal residue" evidence="1">
    <location>
        <position position="65"/>
    </location>
</feature>
<dbReference type="SUPFAM" id="SSF89550">
    <property type="entry name" value="PHP domain-like"/>
    <property type="match status" value="1"/>
</dbReference>
<gene>
    <name evidence="1" type="ORF">S01H1_42710</name>
</gene>
<accession>X0USU6</accession>
<comment type="caution">
    <text evidence="1">The sequence shown here is derived from an EMBL/GenBank/DDBJ whole genome shotgun (WGS) entry which is preliminary data.</text>
</comment>
<name>X0USU6_9ZZZZ</name>